<feature type="domain" description="Tryptophan synthase beta chain-like PALP" evidence="3">
    <location>
        <begin position="39"/>
        <end position="122"/>
    </location>
</feature>
<dbReference type="Gene3D" id="3.40.50.1100">
    <property type="match status" value="1"/>
</dbReference>
<keyword evidence="2" id="KW-0663">Pyridoxal phosphate</keyword>
<proteinExistence type="predicted"/>
<dbReference type="EMBL" id="CP049056">
    <property type="protein sequence ID" value="QIE55847.1"/>
    <property type="molecule type" value="Genomic_DNA"/>
</dbReference>
<dbReference type="SUPFAM" id="SSF53686">
    <property type="entry name" value="Tryptophan synthase beta subunit-like PLP-dependent enzymes"/>
    <property type="match status" value="1"/>
</dbReference>
<evidence type="ECO:0000313" key="5">
    <source>
        <dbReference type="Proteomes" id="UP000503336"/>
    </source>
</evidence>
<sequence>MHAAHLLLFDSQRRDDRPDRGVRSAAERPLALLSSCPAYEASPLCGSPRLARESGVSALLVKDETARMGLGSFKALGGAFAVARIILDRAGVADVTSPAALGFAAKTVFTTASAGNHGLSVAPARGFSRRARKSSSRLAFWKPSRIASSGAAER</sequence>
<reference evidence="4 5" key="1">
    <citation type="submission" date="2020-02" db="EMBL/GenBank/DDBJ databases">
        <title>complete genome sequence of Rhodobacteraceae bacterium.</title>
        <authorList>
            <person name="Park J."/>
            <person name="Kim Y.-S."/>
            <person name="Kim K.-H."/>
        </authorList>
    </citation>
    <scope>NUCLEOTIDE SEQUENCE [LARGE SCALE GENOMIC DNA]</scope>
    <source>
        <strain evidence="4 5">RR4-56</strain>
    </source>
</reference>
<dbReference type="AlphaFoldDB" id="A0A7L5BZA5"/>
<name>A0A7L5BZA5_9RHOB</name>
<evidence type="ECO:0000256" key="2">
    <source>
        <dbReference type="ARBA" id="ARBA00022898"/>
    </source>
</evidence>
<organism evidence="4 5">
    <name type="scientific">Pikeienuella piscinae</name>
    <dbReference type="NCBI Taxonomy" id="2748098"/>
    <lineage>
        <taxon>Bacteria</taxon>
        <taxon>Pseudomonadati</taxon>
        <taxon>Pseudomonadota</taxon>
        <taxon>Alphaproteobacteria</taxon>
        <taxon>Rhodobacterales</taxon>
        <taxon>Paracoccaceae</taxon>
        <taxon>Pikeienuella</taxon>
    </lineage>
</organism>
<protein>
    <submittedName>
        <fullName evidence="4">Pyridoxal-phosphate dependent enzyme</fullName>
    </submittedName>
</protein>
<keyword evidence="5" id="KW-1185">Reference proteome</keyword>
<dbReference type="KEGG" id="hdh:G5B40_10525"/>
<evidence type="ECO:0000313" key="4">
    <source>
        <dbReference type="EMBL" id="QIE55847.1"/>
    </source>
</evidence>
<dbReference type="Proteomes" id="UP000503336">
    <property type="component" value="Chromosome"/>
</dbReference>
<dbReference type="Pfam" id="PF00291">
    <property type="entry name" value="PALP"/>
    <property type="match status" value="1"/>
</dbReference>
<comment type="cofactor">
    <cofactor evidence="1">
        <name>pyridoxal 5'-phosphate</name>
        <dbReference type="ChEBI" id="CHEBI:597326"/>
    </cofactor>
</comment>
<dbReference type="InterPro" id="IPR036052">
    <property type="entry name" value="TrpB-like_PALP_sf"/>
</dbReference>
<gene>
    <name evidence="4" type="ORF">G5B40_10525</name>
</gene>
<evidence type="ECO:0000256" key="1">
    <source>
        <dbReference type="ARBA" id="ARBA00001933"/>
    </source>
</evidence>
<dbReference type="PANTHER" id="PTHR42937:SF1">
    <property type="entry name" value="DIAMINOPROPIONATE AMMONIA-LYASE"/>
    <property type="match status" value="1"/>
</dbReference>
<dbReference type="PANTHER" id="PTHR42937">
    <property type="match status" value="1"/>
</dbReference>
<accession>A0A7L5BZA5</accession>
<evidence type="ECO:0000259" key="3">
    <source>
        <dbReference type="Pfam" id="PF00291"/>
    </source>
</evidence>
<dbReference type="InterPro" id="IPR001926">
    <property type="entry name" value="TrpB-like_PALP"/>
</dbReference>